<evidence type="ECO:0000256" key="3">
    <source>
        <dbReference type="ARBA" id="ARBA00022692"/>
    </source>
</evidence>
<evidence type="ECO:0000256" key="6">
    <source>
        <dbReference type="SAM" id="Coils"/>
    </source>
</evidence>
<dbReference type="Proteomes" id="UP001595807">
    <property type="component" value="Unassembled WGS sequence"/>
</dbReference>
<organism evidence="9 10">
    <name type="scientific">Streptococcus caprae</name>
    <dbReference type="NCBI Taxonomy" id="1640501"/>
    <lineage>
        <taxon>Bacteria</taxon>
        <taxon>Bacillati</taxon>
        <taxon>Bacillota</taxon>
        <taxon>Bacilli</taxon>
        <taxon>Lactobacillales</taxon>
        <taxon>Streptococcaceae</taxon>
        <taxon>Streptococcus</taxon>
    </lineage>
</organism>
<feature type="transmembrane region" description="Helical" evidence="7">
    <location>
        <begin position="724"/>
        <end position="749"/>
    </location>
</feature>
<feature type="transmembrane region" description="Helical" evidence="7">
    <location>
        <begin position="636"/>
        <end position="657"/>
    </location>
</feature>
<dbReference type="InterPro" id="IPR038766">
    <property type="entry name" value="Membrane_comp_ABC_pdt"/>
</dbReference>
<dbReference type="SUPFAM" id="SSF57997">
    <property type="entry name" value="Tropomyosin"/>
    <property type="match status" value="1"/>
</dbReference>
<dbReference type="InterPro" id="IPR003838">
    <property type="entry name" value="ABC3_permease_C"/>
</dbReference>
<dbReference type="Gene3D" id="6.10.250.2200">
    <property type="match status" value="1"/>
</dbReference>
<keyword evidence="4 7" id="KW-1133">Transmembrane helix</keyword>
<dbReference type="EMBL" id="JBHRZV010000052">
    <property type="protein sequence ID" value="MFC3928782.1"/>
    <property type="molecule type" value="Genomic_DNA"/>
</dbReference>
<dbReference type="PANTHER" id="PTHR30287:SF1">
    <property type="entry name" value="INNER MEMBRANE PROTEIN"/>
    <property type="match status" value="1"/>
</dbReference>
<dbReference type="RefSeq" id="WP_380427661.1">
    <property type="nucleotide sequence ID" value="NZ_JBHRZV010000052.1"/>
</dbReference>
<feature type="transmembrane region" description="Helical" evidence="7">
    <location>
        <begin position="21"/>
        <end position="38"/>
    </location>
</feature>
<dbReference type="Gene3D" id="1.10.287.1490">
    <property type="match status" value="1"/>
</dbReference>
<keyword evidence="2" id="KW-1003">Cell membrane</keyword>
<evidence type="ECO:0000313" key="9">
    <source>
        <dbReference type="EMBL" id="MFC3928782.1"/>
    </source>
</evidence>
<evidence type="ECO:0000313" key="10">
    <source>
        <dbReference type="Proteomes" id="UP001595807"/>
    </source>
</evidence>
<feature type="transmembrane region" description="Helical" evidence="7">
    <location>
        <begin position="678"/>
        <end position="704"/>
    </location>
</feature>
<evidence type="ECO:0000259" key="8">
    <source>
        <dbReference type="Pfam" id="PF02687"/>
    </source>
</evidence>
<protein>
    <submittedName>
        <fullName evidence="9">FtsX-like permease family protein</fullName>
    </submittedName>
</protein>
<feature type="domain" description="ABC3 transporter permease C-terminal" evidence="8">
    <location>
        <begin position="1037"/>
        <end position="1144"/>
    </location>
</feature>
<evidence type="ECO:0000256" key="1">
    <source>
        <dbReference type="ARBA" id="ARBA00004651"/>
    </source>
</evidence>
<dbReference type="Pfam" id="PF02687">
    <property type="entry name" value="FtsX"/>
    <property type="match status" value="2"/>
</dbReference>
<reference evidence="10" key="1">
    <citation type="journal article" date="2019" name="Int. J. Syst. Evol. Microbiol.">
        <title>The Global Catalogue of Microorganisms (GCM) 10K type strain sequencing project: providing services to taxonomists for standard genome sequencing and annotation.</title>
        <authorList>
            <consortium name="The Broad Institute Genomics Platform"/>
            <consortium name="The Broad Institute Genome Sequencing Center for Infectious Disease"/>
            <person name="Wu L."/>
            <person name="Ma J."/>
        </authorList>
    </citation>
    <scope>NUCLEOTIDE SEQUENCE [LARGE SCALE GENOMIC DNA]</scope>
    <source>
        <strain evidence="10">CCUG 67170</strain>
    </source>
</reference>
<accession>A0ABV8CXI7</accession>
<keyword evidence="10" id="KW-1185">Reference proteome</keyword>
<evidence type="ECO:0000256" key="7">
    <source>
        <dbReference type="SAM" id="Phobius"/>
    </source>
</evidence>
<feature type="coiled-coil region" evidence="6">
    <location>
        <begin position="545"/>
        <end position="604"/>
    </location>
</feature>
<name>A0ABV8CXI7_9STRE</name>
<feature type="transmembrane region" description="Helical" evidence="7">
    <location>
        <begin position="1087"/>
        <end position="1106"/>
    </location>
</feature>
<comment type="caution">
    <text evidence="9">The sequence shown here is derived from an EMBL/GenBank/DDBJ whole genome shotgun (WGS) entry which is preliminary data.</text>
</comment>
<evidence type="ECO:0000256" key="2">
    <source>
        <dbReference type="ARBA" id="ARBA00022475"/>
    </source>
</evidence>
<keyword evidence="6" id="KW-0175">Coiled coil</keyword>
<keyword evidence="5 7" id="KW-0472">Membrane</keyword>
<proteinExistence type="predicted"/>
<feature type="transmembrane region" description="Helical" evidence="7">
    <location>
        <begin position="1126"/>
        <end position="1147"/>
    </location>
</feature>
<feature type="transmembrane region" description="Helical" evidence="7">
    <location>
        <begin position="1035"/>
        <end position="1054"/>
    </location>
</feature>
<comment type="subcellular location">
    <subcellularLocation>
        <location evidence="1">Cell membrane</location>
        <topology evidence="1">Multi-pass membrane protein</topology>
    </subcellularLocation>
</comment>
<feature type="coiled-coil region" evidence="6">
    <location>
        <begin position="222"/>
        <end position="405"/>
    </location>
</feature>
<dbReference type="PANTHER" id="PTHR30287">
    <property type="entry name" value="MEMBRANE COMPONENT OF PREDICTED ABC SUPERFAMILY METABOLITE UPTAKE TRANSPORTER"/>
    <property type="match status" value="1"/>
</dbReference>
<evidence type="ECO:0000256" key="5">
    <source>
        <dbReference type="ARBA" id="ARBA00023136"/>
    </source>
</evidence>
<gene>
    <name evidence="9" type="ORF">ACFORF_09465</name>
</gene>
<keyword evidence="3 7" id="KW-0812">Transmembrane</keyword>
<sequence length="1164" mass="126187">MAKSVYLKDLVQSFSKSKGRFFSIFSLMMIGSIALVGLKVTTPNMQRTAQSYINKTNMMDLTVMADYGLSDADVAELKTIKDATVDFGYLSDQVIEGTNDAVRVFSETDTVSQYDLVSGKLPSKADEIALVASMSNSYKVGDTITFKIDKESKKSVLKTKTFRVTGFVHSAEIWDNSSMGQTKVGTGELTGYGVTVPESFDSDSYMIARISYDDLDELSFADAAYEEKLAEHQETLDKMLADNGSARLTVLKADAQKEIDEGKAKIADSEKKLADADQQIQDGERQIADGQNQLADAQAQVDSGQAELATAASDLVTGKANLDSTAQQLADAKAKLDSSKAQLDASATQLQETDTQLAEGQAQLDAMKSQLDTAADQLATAKAQLDEHNNQLSQLASAIQTGRQQWYTAIQALEAQKQALIAQGIDPSTVADIQAAEAQLAATDQQLTALEAQYNQAQPAYVAGKTEYDQNEAAYQAGLTQYQASLETYNASKAQYDAGMVQYQAGLAQYNQGLAQYEAGLAQYNQGGAAYESGLADYQAGQAKLDQARSTIAQNQARLDEAIAKLDSSKADYATQKAEAEQKITDAKQNLEEAQADVEALEEPAYTSYTRTTFPGGDGYVTYKSGSESISAVGNLFPVVLYVVAAMVTFTTMTRFVDEERNNAGIFKALGYTNKQIIAKFVTYGFVASMAGMLVGILAGNWYLSPMIGNILTRRSVIGDSHTYFYPGWTLLAIVLGLLSAVLPAYLVAHRELVHEKPAQLLQAKPPVAGSKILLERLTFIWKRMSFTHKVTARNIFRYKQRMLMTIFGVAGSVALLFAGLGIQSSISGVADTQFRDIVSYDVIVVENSKASEAEKTALTAAISSDKVASSLAIRYDSLTETITGVAEEQSISLLVTDSDDLTNYIKLRDRKTGEALPLTDKGAILSEKLAKLYGVKVGDTVTMTIADKKVSVTVAGITEMYAGHYIYMTKAYYESLTGSDYTTNSYLVKLTDGSMKNIQNTAANFLEMDGVAGVVQNTAIEKKLTTVASSLQSVMIILIVLSILLGVVILYNLTNINVAERIRELSTIKVLGFHNKEVTMYIYRETIVLSIMGILTGLAGGYLLHKVLLNLIGSAFIMFQPTVAISVYIIPIVAIASILAVLGWLVNHTLRHVDMLEALKSVE</sequence>
<evidence type="ECO:0000256" key="4">
    <source>
        <dbReference type="ARBA" id="ARBA00022989"/>
    </source>
</evidence>
<feature type="transmembrane region" description="Helical" evidence="7">
    <location>
        <begin position="803"/>
        <end position="823"/>
    </location>
</feature>
<feature type="domain" description="ABC3 transporter permease C-terminal" evidence="8">
    <location>
        <begin position="636"/>
        <end position="750"/>
    </location>
</feature>